<dbReference type="Pfam" id="PF00440">
    <property type="entry name" value="TetR_N"/>
    <property type="match status" value="1"/>
</dbReference>
<dbReference type="PANTHER" id="PTHR30055">
    <property type="entry name" value="HTH-TYPE TRANSCRIPTIONAL REGULATOR RUTR"/>
    <property type="match status" value="1"/>
</dbReference>
<evidence type="ECO:0000313" key="4">
    <source>
        <dbReference type="EMBL" id="VVJ20792.1"/>
    </source>
</evidence>
<evidence type="ECO:0000256" key="2">
    <source>
        <dbReference type="PROSITE-ProRule" id="PRU00335"/>
    </source>
</evidence>
<dbReference type="PROSITE" id="PS50977">
    <property type="entry name" value="HTH_TETR_2"/>
    <property type="match status" value="1"/>
</dbReference>
<dbReference type="Pfam" id="PF17920">
    <property type="entry name" value="TetR_C_16"/>
    <property type="match status" value="1"/>
</dbReference>
<dbReference type="GO" id="GO:0003700">
    <property type="term" value="F:DNA-binding transcription factor activity"/>
    <property type="evidence" value="ECO:0007669"/>
    <property type="project" value="TreeGrafter"/>
</dbReference>
<dbReference type="InterPro" id="IPR009057">
    <property type="entry name" value="Homeodomain-like_sf"/>
</dbReference>
<keyword evidence="5" id="KW-1185">Reference proteome</keyword>
<name>A0A6I8LUI3_9PSEU</name>
<evidence type="ECO:0000256" key="1">
    <source>
        <dbReference type="ARBA" id="ARBA00023125"/>
    </source>
</evidence>
<gene>
    <name evidence="4" type="ORF">AA23TX_05813</name>
</gene>
<dbReference type="InterPro" id="IPR001647">
    <property type="entry name" value="HTH_TetR"/>
</dbReference>
<reference evidence="4 5" key="1">
    <citation type="submission" date="2019-09" db="EMBL/GenBank/DDBJ databases">
        <authorList>
            <person name="Leyn A S."/>
        </authorList>
    </citation>
    <scope>NUCLEOTIDE SEQUENCE [LARGE SCALE GENOMIC DNA]</scope>
    <source>
        <strain evidence="4">AA231_1</strain>
    </source>
</reference>
<keyword evidence="1 2" id="KW-0238">DNA-binding</keyword>
<dbReference type="SUPFAM" id="SSF46689">
    <property type="entry name" value="Homeodomain-like"/>
    <property type="match status" value="1"/>
</dbReference>
<dbReference type="PANTHER" id="PTHR30055:SF235">
    <property type="entry name" value="TRANSCRIPTIONAL REGULATORY PROTEIN"/>
    <property type="match status" value="1"/>
</dbReference>
<dbReference type="Gene3D" id="1.10.357.10">
    <property type="entry name" value="Tetracycline Repressor, domain 2"/>
    <property type="match status" value="1"/>
</dbReference>
<dbReference type="GO" id="GO:0000976">
    <property type="term" value="F:transcription cis-regulatory region binding"/>
    <property type="evidence" value="ECO:0007669"/>
    <property type="project" value="TreeGrafter"/>
</dbReference>
<accession>A0A6I8LUI3</accession>
<dbReference type="SUPFAM" id="SSF48498">
    <property type="entry name" value="Tetracyclin repressor-like, C-terminal domain"/>
    <property type="match status" value="1"/>
</dbReference>
<dbReference type="RefSeq" id="WP_155545844.1">
    <property type="nucleotide sequence ID" value="NZ_CABVGP010000002.1"/>
</dbReference>
<proteinExistence type="predicted"/>
<dbReference type="EMBL" id="CABVGP010000002">
    <property type="protein sequence ID" value="VVJ20792.1"/>
    <property type="molecule type" value="Genomic_DNA"/>
</dbReference>
<feature type="DNA-binding region" description="H-T-H motif" evidence="2">
    <location>
        <begin position="33"/>
        <end position="52"/>
    </location>
</feature>
<dbReference type="InterPro" id="IPR036271">
    <property type="entry name" value="Tet_transcr_reg_TetR-rel_C_sf"/>
</dbReference>
<protein>
    <submittedName>
        <fullName evidence="4">Transcriptional regulator</fullName>
    </submittedName>
</protein>
<dbReference type="PRINTS" id="PR00455">
    <property type="entry name" value="HTHTETR"/>
</dbReference>
<dbReference type="Gene3D" id="1.10.10.60">
    <property type="entry name" value="Homeodomain-like"/>
    <property type="match status" value="1"/>
</dbReference>
<dbReference type="InterPro" id="IPR041678">
    <property type="entry name" value="TetR_C_16"/>
</dbReference>
<evidence type="ECO:0000313" key="5">
    <source>
        <dbReference type="Proteomes" id="UP000399805"/>
    </source>
</evidence>
<evidence type="ECO:0000259" key="3">
    <source>
        <dbReference type="PROSITE" id="PS50977"/>
    </source>
</evidence>
<dbReference type="AlphaFoldDB" id="A0A6I8LUI3"/>
<sequence length="201" mass="21774">MTETRRRSAPATRAAILEAARKRFGAQGFDRVRLRDVAADVGVDPAMVIRYFGTKEGLFAAAAEFTLNLPDLTDVPAEDLGRVLMPRFFDVWENDAGFLSLLRAATTSEAAAAKMLELFTDQVAPAVAAIAPDRAAERAALLGSQILGLAISRYVLKVPPLANMGRDALEAWVTPVIRHYLSDPAPPDVIPSTTQHLSSFR</sequence>
<dbReference type="InterPro" id="IPR050109">
    <property type="entry name" value="HTH-type_TetR-like_transc_reg"/>
</dbReference>
<dbReference type="Proteomes" id="UP000399805">
    <property type="component" value="Unassembled WGS sequence"/>
</dbReference>
<feature type="domain" description="HTH tetR-type" evidence="3">
    <location>
        <begin position="10"/>
        <end position="70"/>
    </location>
</feature>
<organism evidence="4 5">
    <name type="scientific">Amycolatopsis camponoti</name>
    <dbReference type="NCBI Taxonomy" id="2606593"/>
    <lineage>
        <taxon>Bacteria</taxon>
        <taxon>Bacillati</taxon>
        <taxon>Actinomycetota</taxon>
        <taxon>Actinomycetes</taxon>
        <taxon>Pseudonocardiales</taxon>
        <taxon>Pseudonocardiaceae</taxon>
        <taxon>Amycolatopsis</taxon>
    </lineage>
</organism>